<dbReference type="EMBL" id="QSLJ01000001">
    <property type="protein sequence ID" value="RHF38979.1"/>
    <property type="molecule type" value="Genomic_DNA"/>
</dbReference>
<dbReference type="Proteomes" id="UP000283983">
    <property type="component" value="Unassembled WGS sequence"/>
</dbReference>
<keyword evidence="2" id="KW-1185">Reference proteome</keyword>
<evidence type="ECO:0000313" key="2">
    <source>
        <dbReference type="Proteomes" id="UP000283983"/>
    </source>
</evidence>
<gene>
    <name evidence="1" type="ORF">DW682_04720</name>
</gene>
<dbReference type="InParanoid" id="A0A414NGV9"/>
<protein>
    <submittedName>
        <fullName evidence="1">Uncharacterized protein</fullName>
    </submittedName>
</protein>
<sequence length="72" mass="7906">MLNITVDYDETAEKMKNARAIAQLISLSDINGMSGETLWRSAYMVEKLIDEAVSSFESACLEPPTHEAAKVA</sequence>
<accession>A0A414NGV9</accession>
<dbReference type="AlphaFoldDB" id="A0A414NGV9"/>
<organism evidence="1 2">
    <name type="scientific">Collinsella intestinalis</name>
    <dbReference type="NCBI Taxonomy" id="147207"/>
    <lineage>
        <taxon>Bacteria</taxon>
        <taxon>Bacillati</taxon>
        <taxon>Actinomycetota</taxon>
        <taxon>Coriobacteriia</taxon>
        <taxon>Coriobacteriales</taxon>
        <taxon>Coriobacteriaceae</taxon>
        <taxon>Collinsella</taxon>
    </lineage>
</organism>
<comment type="caution">
    <text evidence="1">The sequence shown here is derived from an EMBL/GenBank/DDBJ whole genome shotgun (WGS) entry which is preliminary data.</text>
</comment>
<dbReference type="RefSeq" id="WP_118103551.1">
    <property type="nucleotide sequence ID" value="NZ_CABJEU010000001.1"/>
</dbReference>
<reference evidence="1 2" key="1">
    <citation type="submission" date="2018-08" db="EMBL/GenBank/DDBJ databases">
        <title>A genome reference for cultivated species of the human gut microbiota.</title>
        <authorList>
            <person name="Zou Y."/>
            <person name="Xue W."/>
            <person name="Luo G."/>
        </authorList>
    </citation>
    <scope>NUCLEOTIDE SEQUENCE [LARGE SCALE GENOMIC DNA]</scope>
    <source>
        <strain evidence="1 2">AM25-33</strain>
    </source>
</reference>
<evidence type="ECO:0000313" key="1">
    <source>
        <dbReference type="EMBL" id="RHF38979.1"/>
    </source>
</evidence>
<proteinExistence type="predicted"/>
<name>A0A414NGV9_9ACTN</name>